<feature type="transmembrane region" description="Helical" evidence="7">
    <location>
        <begin position="170"/>
        <end position="193"/>
    </location>
</feature>
<name>A0ABS7DDI6_9GAMM</name>
<keyword evidence="2 7" id="KW-0813">Transport</keyword>
<dbReference type="InterPro" id="IPR035906">
    <property type="entry name" value="MetI-like_sf"/>
</dbReference>
<feature type="transmembrane region" description="Helical" evidence="7">
    <location>
        <begin position="63"/>
        <end position="87"/>
    </location>
</feature>
<evidence type="ECO:0000256" key="2">
    <source>
        <dbReference type="ARBA" id="ARBA00022448"/>
    </source>
</evidence>
<evidence type="ECO:0000256" key="1">
    <source>
        <dbReference type="ARBA" id="ARBA00004651"/>
    </source>
</evidence>
<evidence type="ECO:0000256" key="3">
    <source>
        <dbReference type="ARBA" id="ARBA00022475"/>
    </source>
</evidence>
<evidence type="ECO:0000313" key="9">
    <source>
        <dbReference type="EMBL" id="MBW7569362.1"/>
    </source>
</evidence>
<keyword evidence="4 7" id="KW-0812">Transmembrane</keyword>
<comment type="caution">
    <text evidence="9">The sequence shown here is derived from an EMBL/GenBank/DDBJ whole genome shotgun (WGS) entry which is preliminary data.</text>
</comment>
<dbReference type="PANTHER" id="PTHR30450:SF1">
    <property type="entry name" value="D-METHIONINE TRANSPORT SYSTEM PERMEASE PROTEIN METI-RELATED"/>
    <property type="match status" value="1"/>
</dbReference>
<sequence length="199" mass="21346">MVLLATLVSIVLGVPLGVVLLVTSKGYFYYSKHFYTALGTVVNALRSVPFIILMVAIIPITKFFVGTSIGTTAAVVPLTVSTIPFLARLVETSLKTVPYGLIEAAQSMGASPFRIIVRVLIPEAMPELIANFTLTVIVIIGCSAMAGTIGGGGLGDIAIRYGYMRFQLPVMVMTVLILIVMVQLTQLLGDFLAKRVDHR</sequence>
<keyword evidence="3" id="KW-1003">Cell membrane</keyword>
<feature type="transmembrane region" description="Helical" evidence="7">
    <location>
        <begin position="128"/>
        <end position="150"/>
    </location>
</feature>
<dbReference type="EMBL" id="JAGFNY010000001">
    <property type="protein sequence ID" value="MBW7569362.1"/>
    <property type="molecule type" value="Genomic_DNA"/>
</dbReference>
<dbReference type="InterPro" id="IPR000515">
    <property type="entry name" value="MetI-like"/>
</dbReference>
<evidence type="ECO:0000259" key="8">
    <source>
        <dbReference type="PROSITE" id="PS50928"/>
    </source>
</evidence>
<dbReference type="Proteomes" id="UP000731465">
    <property type="component" value="Unassembled WGS sequence"/>
</dbReference>
<proteinExistence type="inferred from homology"/>
<comment type="subcellular location">
    <subcellularLocation>
        <location evidence="1 7">Cell membrane</location>
        <topology evidence="1 7">Multi-pass membrane protein</topology>
    </subcellularLocation>
</comment>
<evidence type="ECO:0000313" key="10">
    <source>
        <dbReference type="Proteomes" id="UP000731465"/>
    </source>
</evidence>
<evidence type="ECO:0000256" key="5">
    <source>
        <dbReference type="ARBA" id="ARBA00022989"/>
    </source>
</evidence>
<comment type="similarity">
    <text evidence="7">Belongs to the binding-protein-dependent transport system permease family.</text>
</comment>
<gene>
    <name evidence="9" type="ORF">J5V48_00430</name>
</gene>
<feature type="domain" description="ABC transmembrane type-1" evidence="8">
    <location>
        <begin position="1"/>
        <end position="189"/>
    </location>
</feature>
<protein>
    <submittedName>
        <fullName evidence="9">ABC transporter permease</fullName>
    </submittedName>
</protein>
<dbReference type="Pfam" id="PF00528">
    <property type="entry name" value="BPD_transp_1"/>
    <property type="match status" value="1"/>
</dbReference>
<dbReference type="CDD" id="cd06261">
    <property type="entry name" value="TM_PBP2"/>
    <property type="match status" value="1"/>
</dbReference>
<evidence type="ECO:0000256" key="7">
    <source>
        <dbReference type="RuleBase" id="RU363032"/>
    </source>
</evidence>
<dbReference type="PANTHER" id="PTHR30450">
    <property type="entry name" value="ABC TRANSPORTER PERMEASE"/>
    <property type="match status" value="1"/>
</dbReference>
<accession>A0ABS7DDI6</accession>
<feature type="transmembrane region" description="Helical" evidence="7">
    <location>
        <begin position="34"/>
        <end position="56"/>
    </location>
</feature>
<dbReference type="SUPFAM" id="SSF161098">
    <property type="entry name" value="MetI-like"/>
    <property type="match status" value="1"/>
</dbReference>
<evidence type="ECO:0000256" key="4">
    <source>
        <dbReference type="ARBA" id="ARBA00022692"/>
    </source>
</evidence>
<dbReference type="InterPro" id="IPR051322">
    <property type="entry name" value="AA_ABC_Transporter_Permease"/>
</dbReference>
<dbReference type="Gene3D" id="1.10.3720.10">
    <property type="entry name" value="MetI-like"/>
    <property type="match status" value="1"/>
</dbReference>
<keyword evidence="5 7" id="KW-1133">Transmembrane helix</keyword>
<dbReference type="RefSeq" id="WP_219936094.1">
    <property type="nucleotide sequence ID" value="NZ_JAGFNY010000001.1"/>
</dbReference>
<reference evidence="9 10" key="1">
    <citation type="submission" date="2021-03" db="EMBL/GenBank/DDBJ databases">
        <title>Succinivibrio sp. nov. isolated from feces of cow.</title>
        <authorList>
            <person name="Choi J.-Y."/>
        </authorList>
    </citation>
    <scope>NUCLEOTIDE SEQUENCE [LARGE SCALE GENOMIC DNA]</scope>
    <source>
        <strain evidence="9 10">AGMB01872</strain>
    </source>
</reference>
<evidence type="ECO:0000256" key="6">
    <source>
        <dbReference type="ARBA" id="ARBA00023136"/>
    </source>
</evidence>
<keyword evidence="6 7" id="KW-0472">Membrane</keyword>
<keyword evidence="10" id="KW-1185">Reference proteome</keyword>
<organism evidence="9 10">
    <name type="scientific">Succinivibrio faecicola</name>
    <dbReference type="NCBI Taxonomy" id="2820300"/>
    <lineage>
        <taxon>Bacteria</taxon>
        <taxon>Pseudomonadati</taxon>
        <taxon>Pseudomonadota</taxon>
        <taxon>Gammaproteobacteria</taxon>
        <taxon>Aeromonadales</taxon>
        <taxon>Succinivibrionaceae</taxon>
        <taxon>Succinivibrio</taxon>
    </lineage>
</organism>
<dbReference type="PROSITE" id="PS50928">
    <property type="entry name" value="ABC_TM1"/>
    <property type="match status" value="1"/>
</dbReference>